<gene>
    <name evidence="1" type="ORF">MGWOODY_Clf1245</name>
</gene>
<dbReference type="EMBL" id="FAXA01000065">
    <property type="protein sequence ID" value="CUV01415.1"/>
    <property type="molecule type" value="Genomic_DNA"/>
</dbReference>
<dbReference type="Gene3D" id="3.40.50.1820">
    <property type="entry name" value="alpha/beta hydrolase"/>
    <property type="match status" value="1"/>
</dbReference>
<organism evidence="1">
    <name type="scientific">hydrothermal vent metagenome</name>
    <dbReference type="NCBI Taxonomy" id="652676"/>
    <lineage>
        <taxon>unclassified sequences</taxon>
        <taxon>metagenomes</taxon>
        <taxon>ecological metagenomes</taxon>
    </lineage>
</organism>
<dbReference type="SUPFAM" id="SSF53474">
    <property type="entry name" value="alpha/beta-Hydrolases"/>
    <property type="match status" value="1"/>
</dbReference>
<sequence>MISPSLQALENSPLKKGKQPALIITGDQDKLAQSGQMDSVLDTFSQRPTIHVVAGADHFWGGHEDEMVPEVCRHFSEHLK</sequence>
<accession>A0A160V8C0</accession>
<evidence type="ECO:0008006" key="2">
    <source>
        <dbReference type="Google" id="ProtNLM"/>
    </source>
</evidence>
<name>A0A160V8C0_9ZZZZ</name>
<reference evidence="1" key="1">
    <citation type="submission" date="2015-10" db="EMBL/GenBank/DDBJ databases">
        <authorList>
            <person name="Gilbert D.G."/>
        </authorList>
    </citation>
    <scope>NUCLEOTIDE SEQUENCE</scope>
</reference>
<dbReference type="AlphaFoldDB" id="A0A160V8C0"/>
<dbReference type="InterPro" id="IPR029058">
    <property type="entry name" value="AB_hydrolase_fold"/>
</dbReference>
<proteinExistence type="predicted"/>
<protein>
    <recommendedName>
        <fullName evidence="2">Dienelactone hydrolase domain-containing protein</fullName>
    </recommendedName>
</protein>
<evidence type="ECO:0000313" key="1">
    <source>
        <dbReference type="EMBL" id="CUV01415.1"/>
    </source>
</evidence>